<dbReference type="Pfam" id="PF00026">
    <property type="entry name" value="Asp"/>
    <property type="match status" value="1"/>
</dbReference>
<evidence type="ECO:0000256" key="1">
    <source>
        <dbReference type="ARBA" id="ARBA00007447"/>
    </source>
</evidence>
<dbReference type="GO" id="GO:0006508">
    <property type="term" value="P:proteolysis"/>
    <property type="evidence" value="ECO:0007669"/>
    <property type="project" value="InterPro"/>
</dbReference>
<protein>
    <submittedName>
        <fullName evidence="4">Aspartic peptidase domain-containing protein</fullName>
    </submittedName>
</protein>
<evidence type="ECO:0000256" key="2">
    <source>
        <dbReference type="SAM" id="SignalP"/>
    </source>
</evidence>
<dbReference type="EMBL" id="JARIHO010000028">
    <property type="protein sequence ID" value="KAJ7339074.1"/>
    <property type="molecule type" value="Genomic_DNA"/>
</dbReference>
<keyword evidence="2" id="KW-0732">Signal</keyword>
<sequence length="396" mass="41964">MGFPCPARITRAFRIIVVVLLALVLASDGGVYPLRDYFPEAGDESSLKPQNSLMHRRDRDVLAQRLSSEGPQDVEIVTLDGSYYMNIGFGSPPQMLLASLNTGLGDIVVFSNLCADCAFIYDPTKSSTSVNTSAFLTILSSNGSISDDGKLTANPEKVDGYVFNDTILLGAHTISSATFLVLSPGAFIPHPAALGLGPAGSAHTSATRTPFWQSVVAAQGAALEFGLWLGPTTEDDDPNNLIPGGVLTLGGVNASLFTGSIEFSSMEPQAAVWELNISGADISVRGKSIGTSLATRRVVFDPTFKYIVGPAADIAALWAAVPGAANLTDTEPALHSFPCSTVLNFTVSFGGRTWLINDTVKRRNINARHLGLILRFPMTSILYNGKQLALLLLLAS</sequence>
<dbReference type="Proteomes" id="UP001218218">
    <property type="component" value="Unassembled WGS sequence"/>
</dbReference>
<proteinExistence type="inferred from homology"/>
<feature type="domain" description="Peptidase A1" evidence="3">
    <location>
        <begin position="83"/>
        <end position="396"/>
    </location>
</feature>
<feature type="chain" id="PRO_5041966004" evidence="2">
    <location>
        <begin position="27"/>
        <end position="396"/>
    </location>
</feature>
<dbReference type="GO" id="GO:0004190">
    <property type="term" value="F:aspartic-type endopeptidase activity"/>
    <property type="evidence" value="ECO:0007669"/>
    <property type="project" value="InterPro"/>
</dbReference>
<evidence type="ECO:0000259" key="3">
    <source>
        <dbReference type="PROSITE" id="PS51767"/>
    </source>
</evidence>
<dbReference type="InterPro" id="IPR033121">
    <property type="entry name" value="PEPTIDASE_A1"/>
</dbReference>
<evidence type="ECO:0000313" key="4">
    <source>
        <dbReference type="EMBL" id="KAJ7339074.1"/>
    </source>
</evidence>
<gene>
    <name evidence="4" type="ORF">DFH08DRAFT_812466</name>
</gene>
<dbReference type="Gene3D" id="2.40.70.10">
    <property type="entry name" value="Acid Proteases"/>
    <property type="match status" value="2"/>
</dbReference>
<reference evidence="4" key="1">
    <citation type="submission" date="2023-03" db="EMBL/GenBank/DDBJ databases">
        <title>Massive genome expansion in bonnet fungi (Mycena s.s.) driven by repeated elements and novel gene families across ecological guilds.</title>
        <authorList>
            <consortium name="Lawrence Berkeley National Laboratory"/>
            <person name="Harder C.B."/>
            <person name="Miyauchi S."/>
            <person name="Viragh M."/>
            <person name="Kuo A."/>
            <person name="Thoen E."/>
            <person name="Andreopoulos B."/>
            <person name="Lu D."/>
            <person name="Skrede I."/>
            <person name="Drula E."/>
            <person name="Henrissat B."/>
            <person name="Morin E."/>
            <person name="Kohler A."/>
            <person name="Barry K."/>
            <person name="LaButti K."/>
            <person name="Morin E."/>
            <person name="Salamov A."/>
            <person name="Lipzen A."/>
            <person name="Mereny Z."/>
            <person name="Hegedus B."/>
            <person name="Baldrian P."/>
            <person name="Stursova M."/>
            <person name="Weitz H."/>
            <person name="Taylor A."/>
            <person name="Grigoriev I.V."/>
            <person name="Nagy L.G."/>
            <person name="Martin F."/>
            <person name="Kauserud H."/>
        </authorList>
    </citation>
    <scope>NUCLEOTIDE SEQUENCE</scope>
    <source>
        <strain evidence="4">CBHHK002</strain>
    </source>
</reference>
<comment type="similarity">
    <text evidence="1">Belongs to the peptidase A1 family.</text>
</comment>
<dbReference type="InterPro" id="IPR021109">
    <property type="entry name" value="Peptidase_aspartic_dom_sf"/>
</dbReference>
<dbReference type="PANTHER" id="PTHR47966:SF57">
    <property type="entry name" value="PEPTIDASE A1 DOMAIN-CONTAINING PROTEIN"/>
    <property type="match status" value="1"/>
</dbReference>
<dbReference type="SUPFAM" id="SSF50630">
    <property type="entry name" value="Acid proteases"/>
    <property type="match status" value="1"/>
</dbReference>
<keyword evidence="5" id="KW-1185">Reference proteome</keyword>
<dbReference type="InterPro" id="IPR034164">
    <property type="entry name" value="Pepsin-like_dom"/>
</dbReference>
<evidence type="ECO:0000313" key="5">
    <source>
        <dbReference type="Proteomes" id="UP001218218"/>
    </source>
</evidence>
<dbReference type="InterPro" id="IPR001461">
    <property type="entry name" value="Aspartic_peptidase_A1"/>
</dbReference>
<comment type="caution">
    <text evidence="4">The sequence shown here is derived from an EMBL/GenBank/DDBJ whole genome shotgun (WGS) entry which is preliminary data.</text>
</comment>
<dbReference type="CDD" id="cd05471">
    <property type="entry name" value="pepsin_like"/>
    <property type="match status" value="1"/>
</dbReference>
<dbReference type="PROSITE" id="PS51767">
    <property type="entry name" value="PEPTIDASE_A1"/>
    <property type="match status" value="1"/>
</dbReference>
<feature type="signal peptide" evidence="2">
    <location>
        <begin position="1"/>
        <end position="26"/>
    </location>
</feature>
<accession>A0AAD6ZUT2</accession>
<dbReference type="AlphaFoldDB" id="A0AAD6ZUT2"/>
<organism evidence="4 5">
    <name type="scientific">Mycena albidolilacea</name>
    <dbReference type="NCBI Taxonomy" id="1033008"/>
    <lineage>
        <taxon>Eukaryota</taxon>
        <taxon>Fungi</taxon>
        <taxon>Dikarya</taxon>
        <taxon>Basidiomycota</taxon>
        <taxon>Agaricomycotina</taxon>
        <taxon>Agaricomycetes</taxon>
        <taxon>Agaricomycetidae</taxon>
        <taxon>Agaricales</taxon>
        <taxon>Marasmiineae</taxon>
        <taxon>Mycenaceae</taxon>
        <taxon>Mycena</taxon>
    </lineage>
</organism>
<name>A0AAD6ZUT2_9AGAR</name>
<dbReference type="PANTHER" id="PTHR47966">
    <property type="entry name" value="BETA-SITE APP-CLEAVING ENZYME, ISOFORM A-RELATED"/>
    <property type="match status" value="1"/>
</dbReference>